<accession>A0A0G1GU47</accession>
<dbReference type="EMBL" id="LCHM01000013">
    <property type="protein sequence ID" value="KKT38135.1"/>
    <property type="molecule type" value="Genomic_DNA"/>
</dbReference>
<keyword evidence="1" id="KW-0238">DNA-binding</keyword>
<evidence type="ECO:0000313" key="4">
    <source>
        <dbReference type="Proteomes" id="UP000034617"/>
    </source>
</evidence>
<dbReference type="Pfam" id="PF13635">
    <property type="entry name" value="DUF4143"/>
    <property type="match status" value="1"/>
</dbReference>
<dbReference type="SUPFAM" id="SSF52540">
    <property type="entry name" value="P-loop containing nucleoside triphosphate hydrolases"/>
    <property type="match status" value="1"/>
</dbReference>
<organism evidence="3 4">
    <name type="scientific">Candidatus Gottesmanbacteria bacterium GW2011_GWB1_44_11c</name>
    <dbReference type="NCBI Taxonomy" id="1618447"/>
    <lineage>
        <taxon>Bacteria</taxon>
        <taxon>Candidatus Gottesmaniibacteriota</taxon>
    </lineage>
</organism>
<comment type="caution">
    <text evidence="3">The sequence shown here is derived from an EMBL/GenBank/DDBJ whole genome shotgun (WGS) entry which is preliminary data.</text>
</comment>
<dbReference type="SMART" id="SM00382">
    <property type="entry name" value="AAA"/>
    <property type="match status" value="1"/>
</dbReference>
<dbReference type="InterPro" id="IPR041682">
    <property type="entry name" value="AAA_14"/>
</dbReference>
<feature type="domain" description="AAA+ ATPase" evidence="2">
    <location>
        <begin position="25"/>
        <end position="142"/>
    </location>
</feature>
<dbReference type="InterPro" id="IPR027417">
    <property type="entry name" value="P-loop_NTPase"/>
</dbReference>
<gene>
    <name evidence="3" type="ORF">UW22_C0013G0022</name>
</gene>
<protein>
    <submittedName>
        <fullName evidence="3">AAA ATPase</fullName>
    </submittedName>
</protein>
<dbReference type="InterPro" id="IPR025420">
    <property type="entry name" value="DUF4143"/>
</dbReference>
<dbReference type="Proteomes" id="UP000034617">
    <property type="component" value="Unassembled WGS sequence"/>
</dbReference>
<dbReference type="PANTHER" id="PTHR43566:SF1">
    <property type="entry name" value="AAA+ ATPASE DOMAIN-CONTAINING PROTEIN"/>
    <property type="match status" value="1"/>
</dbReference>
<dbReference type="InterPro" id="IPR003593">
    <property type="entry name" value="AAA+_ATPase"/>
</dbReference>
<sequence>MILCVPMEIKRIIEKQLVQHILKQNPPILILYGPRRVGKTTLTEIIVSQLKFRTKMVYGDDPDVQRELAGIGLTGIQQYVAQYDLVVFDEAQYIPNIGGILKLIADHVKGKKILVTGSSSLDIAKTVLEPLTGRKKVWYLYPIADEEVRDTTIQIPETTLSSYLRFGMYPVVLTTFGEEEKGAYLRQLLEDYVYKDALRIVGERNREPVRRLLIALAYQVGQEVSYTELSRTVGLDYKTVMKYLDILEECFVLLRLPAFSRNMRTELRKSRKIYFVDVGIRNALVDYFVPFDKRNDRGSLWENWVIMERTKHDHYAQRSVKRYFWRTHDQKEVDLIEEEAGQLTAVEIKWNRTSQTVGQHTFCTQYPGSNALFIDRESYRGKED</sequence>
<proteinExistence type="predicted"/>
<dbReference type="PANTHER" id="PTHR43566">
    <property type="entry name" value="CONSERVED PROTEIN"/>
    <property type="match status" value="1"/>
</dbReference>
<evidence type="ECO:0000313" key="3">
    <source>
        <dbReference type="EMBL" id="KKT38135.1"/>
    </source>
</evidence>
<dbReference type="GO" id="GO:0003677">
    <property type="term" value="F:DNA binding"/>
    <property type="evidence" value="ECO:0007669"/>
    <property type="project" value="UniProtKB-KW"/>
</dbReference>
<evidence type="ECO:0000259" key="2">
    <source>
        <dbReference type="SMART" id="SM00382"/>
    </source>
</evidence>
<name>A0A0G1GU47_9BACT</name>
<reference evidence="3 4" key="1">
    <citation type="journal article" date="2015" name="Nature">
        <title>rRNA introns, odd ribosomes, and small enigmatic genomes across a large radiation of phyla.</title>
        <authorList>
            <person name="Brown C.T."/>
            <person name="Hug L.A."/>
            <person name="Thomas B.C."/>
            <person name="Sharon I."/>
            <person name="Castelle C.J."/>
            <person name="Singh A."/>
            <person name="Wilkins M.J."/>
            <person name="Williams K.H."/>
            <person name="Banfield J.F."/>
        </authorList>
    </citation>
    <scope>NUCLEOTIDE SEQUENCE [LARGE SCALE GENOMIC DNA]</scope>
</reference>
<dbReference type="InterPro" id="IPR036390">
    <property type="entry name" value="WH_DNA-bd_sf"/>
</dbReference>
<dbReference type="Pfam" id="PF13173">
    <property type="entry name" value="AAA_14"/>
    <property type="match status" value="1"/>
</dbReference>
<dbReference type="AlphaFoldDB" id="A0A0G1GU47"/>
<dbReference type="Gene3D" id="3.40.50.300">
    <property type="entry name" value="P-loop containing nucleotide triphosphate hydrolases"/>
    <property type="match status" value="1"/>
</dbReference>
<dbReference type="SUPFAM" id="SSF46785">
    <property type="entry name" value="Winged helix' DNA-binding domain"/>
    <property type="match status" value="1"/>
</dbReference>
<evidence type="ECO:0000256" key="1">
    <source>
        <dbReference type="ARBA" id="ARBA00023125"/>
    </source>
</evidence>